<evidence type="ECO:0000313" key="2">
    <source>
        <dbReference type="Proteomes" id="UP000183954"/>
    </source>
</evidence>
<accession>A0A1M5YNE9</accession>
<dbReference type="Pfam" id="PF14101">
    <property type="entry name" value="DUF4275"/>
    <property type="match status" value="1"/>
</dbReference>
<name>A0A1M5YNE9_9FIRM</name>
<dbReference type="EMBL" id="FQXJ01000008">
    <property type="protein sequence ID" value="SHI13526.1"/>
    <property type="molecule type" value="Genomic_DNA"/>
</dbReference>
<protein>
    <submittedName>
        <fullName evidence="1">Uncharacterized protein</fullName>
    </submittedName>
</protein>
<gene>
    <name evidence="1" type="ORF">SAMN02746098_02588</name>
</gene>
<reference evidence="2" key="1">
    <citation type="submission" date="2016-11" db="EMBL/GenBank/DDBJ databases">
        <authorList>
            <person name="Varghese N."/>
            <person name="Submissions S."/>
        </authorList>
    </citation>
    <scope>NUCLEOTIDE SEQUENCE [LARGE SCALE GENOMIC DNA]</scope>
    <source>
        <strain evidence="2">DSM 15449</strain>
    </source>
</reference>
<evidence type="ECO:0000313" key="1">
    <source>
        <dbReference type="EMBL" id="SHI13526.1"/>
    </source>
</evidence>
<keyword evidence="2" id="KW-1185">Reference proteome</keyword>
<dbReference type="InterPro" id="IPR025454">
    <property type="entry name" value="DUF4275"/>
</dbReference>
<dbReference type="STRING" id="1121420.SAMN02746098_02588"/>
<proteinExistence type="predicted"/>
<dbReference type="Proteomes" id="UP000183954">
    <property type="component" value="Unassembled WGS sequence"/>
</dbReference>
<sequence length="73" mass="8739">MKPYKVLKKEVIGFFQHNKDVFIYDNAVLLKDNEIDMEDDIYLIDLDFDWTYVVTHEKNSVVHTSLEIIIDNF</sequence>
<dbReference type="AlphaFoldDB" id="A0A1M5YNE9"/>
<organism evidence="1 2">
    <name type="scientific">Desulfosporosinus lacus DSM 15449</name>
    <dbReference type="NCBI Taxonomy" id="1121420"/>
    <lineage>
        <taxon>Bacteria</taxon>
        <taxon>Bacillati</taxon>
        <taxon>Bacillota</taxon>
        <taxon>Clostridia</taxon>
        <taxon>Eubacteriales</taxon>
        <taxon>Desulfitobacteriaceae</taxon>
        <taxon>Desulfosporosinus</taxon>
    </lineage>
</organism>